<name>A0AC59ZTM5_RANTA</name>
<evidence type="ECO:0000313" key="1">
    <source>
        <dbReference type="EMBL" id="CAN0507763.1"/>
    </source>
</evidence>
<gene>
    <name evidence="1" type="ORF">MRATA1EN22A_LOCUS22752</name>
</gene>
<protein>
    <submittedName>
        <fullName evidence="1">Uncharacterized protein</fullName>
    </submittedName>
</protein>
<proteinExistence type="predicted"/>
<dbReference type="Proteomes" id="UP001162501">
    <property type="component" value="Chromosome 4"/>
</dbReference>
<accession>A0AC59ZTM5</accession>
<evidence type="ECO:0000313" key="2">
    <source>
        <dbReference type="Proteomes" id="UP001162501"/>
    </source>
</evidence>
<organism evidence="1 2">
    <name type="scientific">Rangifer tarandus platyrhynchus</name>
    <name type="common">Svalbard reindeer</name>
    <dbReference type="NCBI Taxonomy" id="3082113"/>
    <lineage>
        <taxon>Eukaryota</taxon>
        <taxon>Metazoa</taxon>
        <taxon>Chordata</taxon>
        <taxon>Craniata</taxon>
        <taxon>Vertebrata</taxon>
        <taxon>Euteleostomi</taxon>
        <taxon>Mammalia</taxon>
        <taxon>Eutheria</taxon>
        <taxon>Laurasiatheria</taxon>
        <taxon>Artiodactyla</taxon>
        <taxon>Ruminantia</taxon>
        <taxon>Pecora</taxon>
        <taxon>Cervidae</taxon>
        <taxon>Odocoileinae</taxon>
        <taxon>Rangifer</taxon>
    </lineage>
</organism>
<reference evidence="1" key="2">
    <citation type="submission" date="2025-03" db="EMBL/GenBank/DDBJ databases">
        <authorList>
            <consortium name="ELIXIR-Norway"/>
            <consortium name="Elixir Norway"/>
        </authorList>
    </citation>
    <scope>NUCLEOTIDE SEQUENCE</scope>
</reference>
<sequence>MTDRPTNTPQAALASHGQSRGGAGRVSSPLQQRDPCHLSTPGCKKTVLAAEPGKMRGLLVSCGRPQTRYPQPAGSHPPAPKAATPPGPARGPSPAPRPAAATPKGSRVLDSPLLGSLFPGRETRSHTDGGRRDRGGERAGSERAAAESRDAGSAAGGRRRPGGGAAPSRSPGPAALRTARCRPAPQPEPRPPRLPSPRGCEIPDSWRLLIADCGAERLRPGGGGPAGRVACGFFFSFFLNLAPRRTISSGHASLRVDCTSLGPSPALRGQRQALGVRRGSGWKSAPPFWSPPRLTAPSPSWSRNFPGIMFRKGRNPARKYMRWLRIARARAQRYKV</sequence>
<dbReference type="EMBL" id="OX596088">
    <property type="protein sequence ID" value="CAN0507763.1"/>
    <property type="molecule type" value="Genomic_DNA"/>
</dbReference>
<reference evidence="1" key="1">
    <citation type="submission" date="2023-05" db="EMBL/GenBank/DDBJ databases">
        <authorList>
            <consortium name="ELIXIR-Norway"/>
        </authorList>
    </citation>
    <scope>NUCLEOTIDE SEQUENCE</scope>
</reference>